<keyword evidence="2" id="KW-1185">Reference proteome</keyword>
<evidence type="ECO:0000313" key="2">
    <source>
        <dbReference type="Proteomes" id="UP000548632"/>
    </source>
</evidence>
<sequence length="111" mass="12374">MMLNRATSLNTNALAKSHFTRHSTDAEVALALTAGFLPAFRHDESGEVRLCQLADGRIACLHLLDSLPEAWVAERDHQGRPVALIDKVRAGYWRGSEFWTLSDLVHPHLDS</sequence>
<organism evidence="1 2">
    <name type="scientific">Thiospirillum jenense</name>
    <dbReference type="NCBI Taxonomy" id="1653858"/>
    <lineage>
        <taxon>Bacteria</taxon>
        <taxon>Pseudomonadati</taxon>
        <taxon>Pseudomonadota</taxon>
        <taxon>Gammaproteobacteria</taxon>
        <taxon>Chromatiales</taxon>
        <taxon>Chromatiaceae</taxon>
        <taxon>Thiospirillum</taxon>
    </lineage>
</organism>
<reference evidence="1 2" key="1">
    <citation type="journal article" date="2020" name="Arch. Microbiol.">
        <title>The genome sequence of the giant phototrophic gammaproteobacterium Thiospirillum jenense gives insight into its physiological properties and phylogenetic relationships.</title>
        <authorList>
            <person name="Imhoff J.F."/>
            <person name="Meyer T.E."/>
            <person name="Kyndt J.A."/>
        </authorList>
    </citation>
    <scope>NUCLEOTIDE SEQUENCE [LARGE SCALE GENOMIC DNA]</scope>
    <source>
        <strain evidence="1 2">DSM 216</strain>
    </source>
</reference>
<dbReference type="AlphaFoldDB" id="A0A839HBN3"/>
<dbReference type="EMBL" id="JABVCQ010000001">
    <property type="protein sequence ID" value="MBB1124637.1"/>
    <property type="molecule type" value="Genomic_DNA"/>
</dbReference>
<name>A0A839HBN3_9GAMM</name>
<gene>
    <name evidence="1" type="ORF">HUK38_00130</name>
</gene>
<accession>A0A839HBN3</accession>
<dbReference type="RefSeq" id="WP_182581747.1">
    <property type="nucleotide sequence ID" value="NZ_JABVCQ010000001.1"/>
</dbReference>
<dbReference type="Proteomes" id="UP000548632">
    <property type="component" value="Unassembled WGS sequence"/>
</dbReference>
<comment type="caution">
    <text evidence="1">The sequence shown here is derived from an EMBL/GenBank/DDBJ whole genome shotgun (WGS) entry which is preliminary data.</text>
</comment>
<proteinExistence type="predicted"/>
<evidence type="ECO:0000313" key="1">
    <source>
        <dbReference type="EMBL" id="MBB1124637.1"/>
    </source>
</evidence>
<protein>
    <submittedName>
        <fullName evidence="1">Uncharacterized protein</fullName>
    </submittedName>
</protein>